<protein>
    <submittedName>
        <fullName evidence="9">Amino acid transporter transmembrane domain-containing protein</fullName>
    </submittedName>
</protein>
<keyword evidence="2" id="KW-0813">Transport</keyword>
<dbReference type="PANTHER" id="PTHR48017">
    <property type="entry name" value="OS05G0424000 PROTEIN-RELATED"/>
    <property type="match status" value="1"/>
</dbReference>
<evidence type="ECO:0000256" key="1">
    <source>
        <dbReference type="ARBA" id="ARBA00004370"/>
    </source>
</evidence>
<evidence type="ECO:0000256" key="4">
    <source>
        <dbReference type="ARBA" id="ARBA00022989"/>
    </source>
</evidence>
<dbReference type="WBParaSite" id="Minc3s04679g36790">
    <property type="protein sequence ID" value="Minc3s04679g36790"/>
    <property type="gene ID" value="Minc3s04679g36790"/>
</dbReference>
<feature type="transmembrane region" description="Helical" evidence="6">
    <location>
        <begin position="291"/>
        <end position="312"/>
    </location>
</feature>
<name>A0A914NBD0_MELIC</name>
<feature type="transmembrane region" description="Helical" evidence="6">
    <location>
        <begin position="90"/>
        <end position="113"/>
    </location>
</feature>
<evidence type="ECO:0000313" key="9">
    <source>
        <dbReference type="WBParaSite" id="Minc3s04679g36790"/>
    </source>
</evidence>
<feature type="transmembrane region" description="Helical" evidence="6">
    <location>
        <begin position="62"/>
        <end position="84"/>
    </location>
</feature>
<feature type="transmembrane region" description="Helical" evidence="6">
    <location>
        <begin position="251"/>
        <end position="270"/>
    </location>
</feature>
<keyword evidence="3 6" id="KW-0812">Transmembrane</keyword>
<evidence type="ECO:0000256" key="6">
    <source>
        <dbReference type="SAM" id="Phobius"/>
    </source>
</evidence>
<evidence type="ECO:0000256" key="3">
    <source>
        <dbReference type="ARBA" id="ARBA00022692"/>
    </source>
</evidence>
<keyword evidence="5 6" id="KW-0472">Membrane</keyword>
<organism evidence="8 9">
    <name type="scientific">Meloidogyne incognita</name>
    <name type="common">Southern root-knot nematode worm</name>
    <name type="synonym">Oxyuris incognita</name>
    <dbReference type="NCBI Taxonomy" id="6306"/>
    <lineage>
        <taxon>Eukaryota</taxon>
        <taxon>Metazoa</taxon>
        <taxon>Ecdysozoa</taxon>
        <taxon>Nematoda</taxon>
        <taxon>Chromadorea</taxon>
        <taxon>Rhabditida</taxon>
        <taxon>Tylenchina</taxon>
        <taxon>Tylenchomorpha</taxon>
        <taxon>Tylenchoidea</taxon>
        <taxon>Meloidogynidae</taxon>
        <taxon>Meloidogyninae</taxon>
        <taxon>Meloidogyne</taxon>
        <taxon>Meloidogyne incognita group</taxon>
    </lineage>
</organism>
<feature type="transmembrane region" description="Helical" evidence="6">
    <location>
        <begin position="397"/>
        <end position="418"/>
    </location>
</feature>
<evidence type="ECO:0000259" key="7">
    <source>
        <dbReference type="Pfam" id="PF01490"/>
    </source>
</evidence>
<feature type="transmembrane region" description="Helical" evidence="6">
    <location>
        <begin position="461"/>
        <end position="483"/>
    </location>
</feature>
<feature type="transmembrane region" description="Helical" evidence="6">
    <location>
        <begin position="211"/>
        <end position="235"/>
    </location>
</feature>
<feature type="transmembrane region" description="Helical" evidence="6">
    <location>
        <begin position="371"/>
        <end position="391"/>
    </location>
</feature>
<evidence type="ECO:0000256" key="5">
    <source>
        <dbReference type="ARBA" id="ARBA00023136"/>
    </source>
</evidence>
<comment type="subcellular location">
    <subcellularLocation>
        <location evidence="1">Membrane</location>
    </subcellularLocation>
</comment>
<evidence type="ECO:0000313" key="8">
    <source>
        <dbReference type="Proteomes" id="UP000887563"/>
    </source>
</evidence>
<dbReference type="Pfam" id="PF01490">
    <property type="entry name" value="Aa_trans"/>
    <property type="match status" value="1"/>
</dbReference>
<accession>A0A914NBD0</accession>
<dbReference type="FunFam" id="1.20.1740.10:FF:000052">
    <property type="entry name" value="Lysine histidine transporter-like 3"/>
    <property type="match status" value="1"/>
</dbReference>
<feature type="transmembrane region" description="Helical" evidence="6">
    <location>
        <begin position="150"/>
        <end position="169"/>
    </location>
</feature>
<feature type="domain" description="Amino acid transporter transmembrane" evidence="7">
    <location>
        <begin position="62"/>
        <end position="430"/>
    </location>
</feature>
<dbReference type="AlphaFoldDB" id="A0A914NBD0"/>
<sequence length="540" mass="60924">KINCLNYFFLIFERKLGNNNNIIIIYLFIYLKMSTTNNFEKHPPPFIINGNNKKNTKKKTGLGWFVACLFVVSDMAGGGLVALPTAMIQAGFWTGILLSFLMTLIFMFTSKALGRNWVILRRRWPVYQKHCRQPYPEIGRRAMGKWMGNVVSICVDINQFGTTVVYLLLSAKNIHDTLKSLFDANISFCVLLVILAICLLPITFLNSPQDFWLAAVVAVTTTSLAVILICIGSLLDFGECQCRQHHSIPEFRITNFFLAVGTLLFAYGGHPAFPTIQNDMRKPEDFEKSSLLSFSILFCMYTPVCIIGYMTYGNSLRESVINSLQHVWIQQIVNLMITLHLIFTIIIVNNPLNQKVEEVFNIPHDFGWKRVVVRTGMMILVLFVAETVPSFGPLLDLMGGSVLMLCSLVFPSLFYLFLNAAEIKSNEKPIKYKTQGEEGEEENWEIANWKDVVERTDKLTLFGYIFIIIFGICGGLAATYSAIRSLSVTHFVPPCYLSSIANGKEPNAGGHVNCCGKYQNISVFGLQEEYCSPSNLDFYN</sequence>
<feature type="transmembrane region" description="Helical" evidence="6">
    <location>
        <begin position="181"/>
        <end position="204"/>
    </location>
</feature>
<keyword evidence="8" id="KW-1185">Reference proteome</keyword>
<dbReference type="Proteomes" id="UP000887563">
    <property type="component" value="Unplaced"/>
</dbReference>
<evidence type="ECO:0000256" key="2">
    <source>
        <dbReference type="ARBA" id="ARBA00022448"/>
    </source>
</evidence>
<keyword evidence="4 6" id="KW-1133">Transmembrane helix</keyword>
<proteinExistence type="predicted"/>
<reference evidence="9" key="1">
    <citation type="submission" date="2022-11" db="UniProtKB">
        <authorList>
            <consortium name="WormBaseParasite"/>
        </authorList>
    </citation>
    <scope>IDENTIFICATION</scope>
</reference>
<dbReference type="Gene3D" id="1.20.1740.10">
    <property type="entry name" value="Amino acid/polyamine transporter I"/>
    <property type="match status" value="1"/>
</dbReference>
<dbReference type="GO" id="GO:0016020">
    <property type="term" value="C:membrane"/>
    <property type="evidence" value="ECO:0007669"/>
    <property type="project" value="UniProtKB-SubCell"/>
</dbReference>
<feature type="transmembrane region" description="Helical" evidence="6">
    <location>
        <begin position="332"/>
        <end position="350"/>
    </location>
</feature>
<dbReference type="InterPro" id="IPR013057">
    <property type="entry name" value="AA_transpt_TM"/>
</dbReference>